<protein>
    <submittedName>
        <fullName evidence="7">Tyrosine-type recombinase/integrase</fullName>
    </submittedName>
</protein>
<dbReference type="Gene3D" id="1.10.443.10">
    <property type="entry name" value="Intergrase catalytic core"/>
    <property type="match status" value="1"/>
</dbReference>
<dbReference type="Pfam" id="PF02899">
    <property type="entry name" value="Phage_int_SAM_1"/>
    <property type="match status" value="1"/>
</dbReference>
<dbReference type="Proteomes" id="UP001529423">
    <property type="component" value="Unassembled WGS sequence"/>
</dbReference>
<evidence type="ECO:0000259" key="6">
    <source>
        <dbReference type="PROSITE" id="PS51900"/>
    </source>
</evidence>
<dbReference type="PANTHER" id="PTHR30349:SF81">
    <property type="entry name" value="TYROSINE RECOMBINASE XERC"/>
    <property type="match status" value="1"/>
</dbReference>
<keyword evidence="8" id="KW-1185">Reference proteome</keyword>
<dbReference type="Gene3D" id="1.10.150.130">
    <property type="match status" value="1"/>
</dbReference>
<dbReference type="InterPro" id="IPR050090">
    <property type="entry name" value="Tyrosine_recombinase_XerCD"/>
</dbReference>
<dbReference type="InterPro" id="IPR004107">
    <property type="entry name" value="Integrase_SAM-like_N"/>
</dbReference>
<dbReference type="SUPFAM" id="SSF56349">
    <property type="entry name" value="DNA breaking-rejoining enzymes"/>
    <property type="match status" value="1"/>
</dbReference>
<organism evidence="7 8">
    <name type="scientific">Limosilactobacillus panis</name>
    <dbReference type="NCBI Taxonomy" id="47493"/>
    <lineage>
        <taxon>Bacteria</taxon>
        <taxon>Bacillati</taxon>
        <taxon>Bacillota</taxon>
        <taxon>Bacilli</taxon>
        <taxon>Lactobacillales</taxon>
        <taxon>Lactobacillaceae</taxon>
        <taxon>Limosilactobacillus</taxon>
    </lineage>
</organism>
<dbReference type="InterPro" id="IPR013762">
    <property type="entry name" value="Integrase-like_cat_sf"/>
</dbReference>
<evidence type="ECO:0000256" key="1">
    <source>
        <dbReference type="ARBA" id="ARBA00022908"/>
    </source>
</evidence>
<gene>
    <name evidence="7" type="ORF">QUW46_02900</name>
</gene>
<comment type="caution">
    <text evidence="7">The sequence shown here is derived from an EMBL/GenBank/DDBJ whole genome shotgun (WGS) entry which is preliminary data.</text>
</comment>
<keyword evidence="2 4" id="KW-0238">DNA-binding</keyword>
<accession>A0ABT7VLA1</accession>
<dbReference type="PROSITE" id="PS51900">
    <property type="entry name" value="CB"/>
    <property type="match status" value="1"/>
</dbReference>
<evidence type="ECO:0000313" key="8">
    <source>
        <dbReference type="Proteomes" id="UP001529423"/>
    </source>
</evidence>
<name>A0ABT7VLA1_9LACO</name>
<feature type="domain" description="Core-binding (CB)" evidence="6">
    <location>
        <begin position="1"/>
        <end position="85"/>
    </location>
</feature>
<evidence type="ECO:0000256" key="4">
    <source>
        <dbReference type="PROSITE-ProRule" id="PRU01248"/>
    </source>
</evidence>
<dbReference type="InterPro" id="IPR044068">
    <property type="entry name" value="CB"/>
</dbReference>
<reference evidence="8" key="1">
    <citation type="submission" date="2023-06" db="EMBL/GenBank/DDBJ databases">
        <title>Identification and characterization of horizontal gene transfer across gut microbiota members of farm animals based on homology search.</title>
        <authorList>
            <person name="Zeman M."/>
            <person name="Kubasova T."/>
            <person name="Jahodarova E."/>
            <person name="Nykrynova M."/>
            <person name="Rychlik I."/>
        </authorList>
    </citation>
    <scope>NUCLEOTIDE SEQUENCE [LARGE SCALE GENOMIC DNA]</scope>
    <source>
        <strain evidence="8">105_WCHN</strain>
    </source>
</reference>
<evidence type="ECO:0000256" key="3">
    <source>
        <dbReference type="ARBA" id="ARBA00023172"/>
    </source>
</evidence>
<keyword evidence="3" id="KW-0233">DNA recombination</keyword>
<reference evidence="7 8" key="2">
    <citation type="submission" date="2023-06" db="EMBL/GenBank/DDBJ databases">
        <title>Identification and characterization of horizontal gene transfer across gut microbiota members of farm animals based on homology search.</title>
        <authorList>
            <person name="Schwarzerova J."/>
            <person name="Nykrynova M."/>
            <person name="Jureckova K."/>
            <person name="Cejkova D."/>
            <person name="Rychlik I."/>
        </authorList>
    </citation>
    <scope>NUCLEOTIDE SEQUENCE [LARGE SCALE GENOMIC DNA]</scope>
    <source>
        <strain evidence="7 8">105_WCHN</strain>
    </source>
</reference>
<proteinExistence type="predicted"/>
<evidence type="ECO:0000259" key="5">
    <source>
        <dbReference type="PROSITE" id="PS51898"/>
    </source>
</evidence>
<dbReference type="PANTHER" id="PTHR30349">
    <property type="entry name" value="PHAGE INTEGRASE-RELATED"/>
    <property type="match status" value="1"/>
</dbReference>
<dbReference type="PROSITE" id="PS51898">
    <property type="entry name" value="TYR_RECOMBINASE"/>
    <property type="match status" value="1"/>
</dbReference>
<feature type="domain" description="Tyr recombinase" evidence="5">
    <location>
        <begin position="107"/>
        <end position="289"/>
    </location>
</feature>
<dbReference type="InterPro" id="IPR010998">
    <property type="entry name" value="Integrase_recombinase_N"/>
</dbReference>
<dbReference type="InterPro" id="IPR002104">
    <property type="entry name" value="Integrase_catalytic"/>
</dbReference>
<evidence type="ECO:0000313" key="7">
    <source>
        <dbReference type="EMBL" id="MDM8333527.1"/>
    </source>
</evidence>
<sequence>MEAAVNDYLTYLAHDQGRSANTVASYRRDLGRARRFFNHQGLTDWGRVDQYAILNLVADQRQAGRSPATINRLLAALRQFYHYLVRQRRVQFNPMELVDNEQPTTRKQLVVLNEAEVHRLLAVPQPGDYLANRDYALLSLMAATGMRVSEVVNLRLADLHLDIKMVRLGAGSKGERLVPVSAAAVAALNDYLANVRPHLVADGENAVFVNAHGHHLSRQGIWKNLKARVAAAEIKKPVTPQTLRYSFAVHLLHNGADSRLVQEMLGYSDLRVLQPYLKMTAHELSLNYQRHQPWK</sequence>
<keyword evidence="1" id="KW-0229">DNA integration</keyword>
<dbReference type="InterPro" id="IPR011010">
    <property type="entry name" value="DNA_brk_join_enz"/>
</dbReference>
<dbReference type="RefSeq" id="WP_289559410.1">
    <property type="nucleotide sequence ID" value="NZ_JAUDEO010000011.1"/>
</dbReference>
<dbReference type="EMBL" id="JAUDEO010000011">
    <property type="protein sequence ID" value="MDM8333527.1"/>
    <property type="molecule type" value="Genomic_DNA"/>
</dbReference>
<reference evidence="7 8" key="3">
    <citation type="submission" date="2023-06" db="EMBL/GenBank/DDBJ databases">
        <authorList>
            <person name="Zeman M."/>
            <person name="Kubasova T."/>
            <person name="Jahodarova E."/>
            <person name="Nykrynova M."/>
            <person name="Rychlik I."/>
        </authorList>
    </citation>
    <scope>NUCLEOTIDE SEQUENCE [LARGE SCALE GENOMIC DNA]</scope>
    <source>
        <strain evidence="7 8">105_WCHN</strain>
    </source>
</reference>
<dbReference type="Pfam" id="PF00589">
    <property type="entry name" value="Phage_integrase"/>
    <property type="match status" value="1"/>
</dbReference>
<evidence type="ECO:0000256" key="2">
    <source>
        <dbReference type="ARBA" id="ARBA00023125"/>
    </source>
</evidence>